<dbReference type="SMART" id="SM00956">
    <property type="entry name" value="RQC"/>
    <property type="match status" value="1"/>
</dbReference>
<dbReference type="GO" id="GO:0006260">
    <property type="term" value="P:DNA replication"/>
    <property type="evidence" value="ECO:0007669"/>
    <property type="project" value="InterPro"/>
</dbReference>
<gene>
    <name evidence="21" type="ORF">HNR42_001371</name>
</gene>
<dbReference type="Pfam" id="PF00271">
    <property type="entry name" value="Helicase_C"/>
    <property type="match status" value="1"/>
</dbReference>
<dbReference type="InterPro" id="IPR044876">
    <property type="entry name" value="HRDC_dom_sf"/>
</dbReference>
<dbReference type="Pfam" id="PF14493">
    <property type="entry name" value="HTH_40"/>
    <property type="match status" value="1"/>
</dbReference>
<comment type="cofactor">
    <cofactor evidence="2">
        <name>Zn(2+)</name>
        <dbReference type="ChEBI" id="CHEBI:29105"/>
    </cofactor>
</comment>
<dbReference type="InterPro" id="IPR006293">
    <property type="entry name" value="DNA_helicase_ATP-dep_RecQ_bac"/>
</dbReference>
<dbReference type="PANTHER" id="PTHR13710:SF105">
    <property type="entry name" value="ATP-DEPENDENT DNA HELICASE Q1"/>
    <property type="match status" value="1"/>
</dbReference>
<dbReference type="CDD" id="cd18794">
    <property type="entry name" value="SF2_C_RecQ"/>
    <property type="match status" value="1"/>
</dbReference>
<feature type="domain" description="HRDC" evidence="18">
    <location>
        <begin position="525"/>
        <end position="605"/>
    </location>
</feature>
<comment type="cofactor">
    <cofactor evidence="1">
        <name>Mg(2+)</name>
        <dbReference type="ChEBI" id="CHEBI:18420"/>
    </cofactor>
</comment>
<keyword evidence="13" id="KW-0234">DNA repair</keyword>
<dbReference type="Pfam" id="PF00570">
    <property type="entry name" value="HRDC"/>
    <property type="match status" value="1"/>
</dbReference>
<keyword evidence="9" id="KW-0862">Zinc</keyword>
<dbReference type="SMART" id="SM00341">
    <property type="entry name" value="HRDC"/>
    <property type="match status" value="1"/>
</dbReference>
<dbReference type="InterPro" id="IPR010997">
    <property type="entry name" value="HRDC-like_sf"/>
</dbReference>
<dbReference type="InterPro" id="IPR027417">
    <property type="entry name" value="P-loop_NTPase"/>
</dbReference>
<dbReference type="GO" id="GO:0043590">
    <property type="term" value="C:bacterial nucleoid"/>
    <property type="evidence" value="ECO:0007669"/>
    <property type="project" value="TreeGrafter"/>
</dbReference>
<dbReference type="SMART" id="SM00490">
    <property type="entry name" value="HELICc"/>
    <property type="match status" value="1"/>
</dbReference>
<dbReference type="Pfam" id="PF00270">
    <property type="entry name" value="DEAD"/>
    <property type="match status" value="1"/>
</dbReference>
<evidence type="ECO:0000256" key="11">
    <source>
        <dbReference type="ARBA" id="ARBA00023125"/>
    </source>
</evidence>
<keyword evidence="10" id="KW-0067">ATP-binding</keyword>
<dbReference type="SUPFAM" id="SSF46785">
    <property type="entry name" value="Winged helix' DNA-binding domain"/>
    <property type="match status" value="1"/>
</dbReference>
<evidence type="ECO:0000256" key="9">
    <source>
        <dbReference type="ARBA" id="ARBA00022833"/>
    </source>
</evidence>
<dbReference type="GO" id="GO:0046872">
    <property type="term" value="F:metal ion binding"/>
    <property type="evidence" value="ECO:0007669"/>
    <property type="project" value="UniProtKB-KW"/>
</dbReference>
<dbReference type="PROSITE" id="PS51194">
    <property type="entry name" value="HELICASE_CTER"/>
    <property type="match status" value="1"/>
</dbReference>
<dbReference type="SUPFAM" id="SSF52540">
    <property type="entry name" value="P-loop containing nucleoside triphosphate hydrolases"/>
    <property type="match status" value="2"/>
</dbReference>
<dbReference type="GO" id="GO:0009432">
    <property type="term" value="P:SOS response"/>
    <property type="evidence" value="ECO:0007669"/>
    <property type="project" value="UniProtKB-UniRule"/>
</dbReference>
<dbReference type="InterPro" id="IPR004589">
    <property type="entry name" value="DNA_helicase_ATP-dep_RecQ"/>
</dbReference>
<keyword evidence="22" id="KW-1185">Reference proteome</keyword>
<dbReference type="GO" id="GO:0003677">
    <property type="term" value="F:DNA binding"/>
    <property type="evidence" value="ECO:0007669"/>
    <property type="project" value="UniProtKB-KW"/>
</dbReference>
<evidence type="ECO:0000256" key="8">
    <source>
        <dbReference type="ARBA" id="ARBA00022806"/>
    </source>
</evidence>
<dbReference type="InterPro" id="IPR036390">
    <property type="entry name" value="WH_DNA-bd_sf"/>
</dbReference>
<dbReference type="EMBL" id="JACHHG010000004">
    <property type="protein sequence ID" value="MBB6097948.1"/>
    <property type="molecule type" value="Genomic_DNA"/>
</dbReference>
<proteinExistence type="inferred from homology"/>
<evidence type="ECO:0000259" key="20">
    <source>
        <dbReference type="PROSITE" id="PS51194"/>
    </source>
</evidence>
<dbReference type="InterPro" id="IPR002121">
    <property type="entry name" value="HRDC_dom"/>
</dbReference>
<evidence type="ECO:0000256" key="17">
    <source>
        <dbReference type="SAM" id="MobiDB-lite"/>
    </source>
</evidence>
<evidence type="ECO:0000313" key="21">
    <source>
        <dbReference type="EMBL" id="MBB6097948.1"/>
    </source>
</evidence>
<reference evidence="21 22" key="1">
    <citation type="submission" date="2020-08" db="EMBL/GenBank/DDBJ databases">
        <title>Genomic Encyclopedia of Type Strains, Phase IV (KMG-IV): sequencing the most valuable type-strain genomes for metagenomic binning, comparative biology and taxonomic classification.</title>
        <authorList>
            <person name="Goeker M."/>
        </authorList>
    </citation>
    <scope>NUCLEOTIDE SEQUENCE [LARGE SCALE GENOMIC DNA]</scope>
    <source>
        <strain evidence="21 22">DSM 21458</strain>
    </source>
</reference>
<evidence type="ECO:0000256" key="4">
    <source>
        <dbReference type="ARBA" id="ARBA00022723"/>
    </source>
</evidence>
<keyword evidence="5" id="KW-0547">Nucleotide-binding</keyword>
<evidence type="ECO:0000256" key="16">
    <source>
        <dbReference type="NCBIfam" id="TIGR01389"/>
    </source>
</evidence>
<dbReference type="GO" id="GO:0030894">
    <property type="term" value="C:replisome"/>
    <property type="evidence" value="ECO:0007669"/>
    <property type="project" value="TreeGrafter"/>
</dbReference>
<dbReference type="FunFam" id="1.10.10.10:FF:000175">
    <property type="entry name" value="ATP-dependent DNA helicase RecQ"/>
    <property type="match status" value="1"/>
</dbReference>
<evidence type="ECO:0000256" key="6">
    <source>
        <dbReference type="ARBA" id="ARBA00022763"/>
    </source>
</evidence>
<dbReference type="FunFam" id="3.40.50.300:FF:000296">
    <property type="entry name" value="ATP-dependent DNA helicase RecQ"/>
    <property type="match status" value="1"/>
</dbReference>
<evidence type="ECO:0000256" key="1">
    <source>
        <dbReference type="ARBA" id="ARBA00001946"/>
    </source>
</evidence>
<dbReference type="AlphaFoldDB" id="A0A841I102"/>
<dbReference type="InterPro" id="IPR029491">
    <property type="entry name" value="Helicase_HTH"/>
</dbReference>
<dbReference type="GO" id="GO:0005524">
    <property type="term" value="F:ATP binding"/>
    <property type="evidence" value="ECO:0007669"/>
    <property type="project" value="UniProtKB-KW"/>
</dbReference>
<evidence type="ECO:0000256" key="15">
    <source>
        <dbReference type="ARBA" id="ARBA00034617"/>
    </source>
</evidence>
<keyword evidence="11" id="KW-0238">DNA-binding</keyword>
<dbReference type="PROSITE" id="PS50967">
    <property type="entry name" value="HRDC"/>
    <property type="match status" value="1"/>
</dbReference>
<evidence type="ECO:0000256" key="2">
    <source>
        <dbReference type="ARBA" id="ARBA00001947"/>
    </source>
</evidence>
<dbReference type="InterPro" id="IPR014001">
    <property type="entry name" value="Helicase_ATP-bd"/>
</dbReference>
<sequence length="731" mass="81188">MEAAALEILKNVFGYDAFRGNQAEIVSCVAEGGDALVLMPTGGGKSLCYQVPALLRPGTGVVVSPLIALMKDQVDALLQLGVRAAVLNSSLSTREAREVERRLEAGELDLIYVAPERLLTDRFLELLDRIQVALFAIDEAHCVSQWGHDFRPEYLGLSLLPERYPQVPRIALTATADHTTRREIAARLHLGRARHFVSSFDRPNIRYEVVDKNNARAQLLEFIRREHPGEAGIVYCLSRKSVEQTAEWLEAQGLRALPYHAGLSPELRAQHQERFLREEGLIMVATVAFGMGIDKPDVRFVAHLELPKSLEGYYQETGRAGRDGLPSDAWMAYGLADVVSIRRMLASSSADEKIKRLENRKLEALLAFCETPRCRRQVLLEYFGETLAEPCGNCDTCLNPVETWDGTVAAQKALSAVYRTGQRFGAGHLIDVLQGRETERVRSFRHHTLSTFGVGQDLSDRQWRSVLRQLTALGYLGTDAAGHGSLLLTSRAAAVLRGEERVELRREAERPKRAAAVRARAELPEVESPELWEALRACRMTFAKAQGVPPYVVFTDVTLRALEAHRPRSLAEMAAIPGVGQSKLERYGEAFLEVIAPFPPARGGVPLLRAEDAATSARGPGRTEKTEKTPRRDSALETLERYQAGESVAEIARERGLSEQTVSGHLAELVRRGLLSLEEATGLAEDEVARLEAVYHTLPEEQRARLKPLYEAAGERYDYHVIRCVHARLHG</sequence>
<evidence type="ECO:0000256" key="12">
    <source>
        <dbReference type="ARBA" id="ARBA00023172"/>
    </source>
</evidence>
<dbReference type="Gene3D" id="1.10.150.80">
    <property type="entry name" value="HRDC domain"/>
    <property type="match status" value="1"/>
</dbReference>
<dbReference type="Proteomes" id="UP000569951">
    <property type="component" value="Unassembled WGS sequence"/>
</dbReference>
<dbReference type="InterPro" id="IPR018982">
    <property type="entry name" value="RQC_domain"/>
</dbReference>
<keyword evidence="7 21" id="KW-0378">Hydrolase</keyword>
<dbReference type="GO" id="GO:0009378">
    <property type="term" value="F:four-way junction helicase activity"/>
    <property type="evidence" value="ECO:0007669"/>
    <property type="project" value="TreeGrafter"/>
</dbReference>
<dbReference type="SUPFAM" id="SSF47819">
    <property type="entry name" value="HRDC-like"/>
    <property type="match status" value="1"/>
</dbReference>
<feature type="region of interest" description="Disordered" evidence="17">
    <location>
        <begin position="612"/>
        <end position="633"/>
    </location>
</feature>
<keyword evidence="14" id="KW-0413">Isomerase</keyword>
<dbReference type="GO" id="GO:0043138">
    <property type="term" value="F:3'-5' DNA helicase activity"/>
    <property type="evidence" value="ECO:0007669"/>
    <property type="project" value="UniProtKB-EC"/>
</dbReference>
<dbReference type="CDD" id="cd17920">
    <property type="entry name" value="DEXHc_RecQ"/>
    <property type="match status" value="1"/>
</dbReference>
<dbReference type="InterPro" id="IPR032284">
    <property type="entry name" value="RecQ_Zn-bd"/>
</dbReference>
<keyword evidence="6" id="KW-0227">DNA damage</keyword>
<dbReference type="Gene3D" id="1.10.10.10">
    <property type="entry name" value="Winged helix-like DNA-binding domain superfamily/Winged helix DNA-binding domain"/>
    <property type="match status" value="2"/>
</dbReference>
<organism evidence="21 22">
    <name type="scientific">Deinobacterium chartae</name>
    <dbReference type="NCBI Taxonomy" id="521158"/>
    <lineage>
        <taxon>Bacteria</taxon>
        <taxon>Thermotogati</taxon>
        <taxon>Deinococcota</taxon>
        <taxon>Deinococci</taxon>
        <taxon>Deinococcales</taxon>
        <taxon>Deinococcaceae</taxon>
        <taxon>Deinobacterium</taxon>
    </lineage>
</organism>
<dbReference type="GO" id="GO:0006310">
    <property type="term" value="P:DNA recombination"/>
    <property type="evidence" value="ECO:0007669"/>
    <property type="project" value="UniProtKB-UniRule"/>
</dbReference>
<evidence type="ECO:0000256" key="10">
    <source>
        <dbReference type="ARBA" id="ARBA00022840"/>
    </source>
</evidence>
<dbReference type="NCBIfam" id="TIGR00614">
    <property type="entry name" value="recQ_fam"/>
    <property type="match status" value="1"/>
</dbReference>
<dbReference type="GO" id="GO:0016787">
    <property type="term" value="F:hydrolase activity"/>
    <property type="evidence" value="ECO:0007669"/>
    <property type="project" value="UniProtKB-KW"/>
</dbReference>
<dbReference type="Gene3D" id="3.40.50.300">
    <property type="entry name" value="P-loop containing nucleotide triphosphate hydrolases"/>
    <property type="match status" value="2"/>
</dbReference>
<dbReference type="GO" id="GO:0005737">
    <property type="term" value="C:cytoplasm"/>
    <property type="evidence" value="ECO:0007669"/>
    <property type="project" value="TreeGrafter"/>
</dbReference>
<protein>
    <recommendedName>
        <fullName evidence="16">DNA helicase RecQ</fullName>
        <ecNumber evidence="16">5.6.2.4</ecNumber>
    </recommendedName>
</protein>
<evidence type="ECO:0000256" key="14">
    <source>
        <dbReference type="ARBA" id="ARBA00023235"/>
    </source>
</evidence>
<comment type="similarity">
    <text evidence="3">Belongs to the helicase family. RecQ subfamily.</text>
</comment>
<dbReference type="PROSITE" id="PS51192">
    <property type="entry name" value="HELICASE_ATP_BIND_1"/>
    <property type="match status" value="1"/>
</dbReference>
<dbReference type="InterPro" id="IPR036388">
    <property type="entry name" value="WH-like_DNA-bd_sf"/>
</dbReference>
<comment type="caution">
    <text evidence="21">The sequence shown here is derived from an EMBL/GenBank/DDBJ whole genome shotgun (WGS) entry which is preliminary data.</text>
</comment>
<keyword evidence="12" id="KW-0233">DNA recombination</keyword>
<dbReference type="Pfam" id="PF09382">
    <property type="entry name" value="RQC"/>
    <property type="match status" value="1"/>
</dbReference>
<evidence type="ECO:0000256" key="13">
    <source>
        <dbReference type="ARBA" id="ARBA00023204"/>
    </source>
</evidence>
<evidence type="ECO:0000256" key="3">
    <source>
        <dbReference type="ARBA" id="ARBA00005446"/>
    </source>
</evidence>
<dbReference type="InterPro" id="IPR011545">
    <property type="entry name" value="DEAD/DEAH_box_helicase_dom"/>
</dbReference>
<dbReference type="NCBIfam" id="TIGR01389">
    <property type="entry name" value="recQ"/>
    <property type="match status" value="1"/>
</dbReference>
<comment type="catalytic activity">
    <reaction evidence="15">
        <text>Couples ATP hydrolysis with the unwinding of duplex DNA by translocating in the 3'-5' direction.</text>
        <dbReference type="EC" id="5.6.2.4"/>
    </reaction>
</comment>
<evidence type="ECO:0000313" key="22">
    <source>
        <dbReference type="Proteomes" id="UP000569951"/>
    </source>
</evidence>
<evidence type="ECO:0000256" key="5">
    <source>
        <dbReference type="ARBA" id="ARBA00022741"/>
    </source>
</evidence>
<dbReference type="InterPro" id="IPR001650">
    <property type="entry name" value="Helicase_C-like"/>
</dbReference>
<evidence type="ECO:0000256" key="7">
    <source>
        <dbReference type="ARBA" id="ARBA00022801"/>
    </source>
</evidence>
<evidence type="ECO:0000259" key="18">
    <source>
        <dbReference type="PROSITE" id="PS50967"/>
    </source>
</evidence>
<dbReference type="EC" id="5.6.2.4" evidence="16"/>
<evidence type="ECO:0000259" key="19">
    <source>
        <dbReference type="PROSITE" id="PS51192"/>
    </source>
</evidence>
<dbReference type="PANTHER" id="PTHR13710">
    <property type="entry name" value="DNA HELICASE RECQ FAMILY MEMBER"/>
    <property type="match status" value="1"/>
</dbReference>
<dbReference type="FunFam" id="3.40.50.300:FF:000156">
    <property type="entry name" value="ATP-dependent DNA helicase recQ"/>
    <property type="match status" value="1"/>
</dbReference>
<dbReference type="GO" id="GO:0006281">
    <property type="term" value="P:DNA repair"/>
    <property type="evidence" value="ECO:0007669"/>
    <property type="project" value="UniProtKB-KW"/>
</dbReference>
<name>A0A841I102_9DEIO</name>
<accession>A0A841I102</accession>
<keyword evidence="4" id="KW-0479">Metal-binding</keyword>
<feature type="compositionally biased region" description="Basic and acidic residues" evidence="17">
    <location>
        <begin position="621"/>
        <end position="633"/>
    </location>
</feature>
<feature type="domain" description="Helicase C-terminal" evidence="20">
    <location>
        <begin position="215"/>
        <end position="365"/>
    </location>
</feature>
<dbReference type="RefSeq" id="WP_183985882.1">
    <property type="nucleotide sequence ID" value="NZ_JACHHG010000004.1"/>
</dbReference>
<dbReference type="Pfam" id="PF16124">
    <property type="entry name" value="RecQ_Zn_bind"/>
    <property type="match status" value="1"/>
</dbReference>
<dbReference type="SMART" id="SM00487">
    <property type="entry name" value="DEXDc"/>
    <property type="match status" value="1"/>
</dbReference>
<feature type="domain" description="Helicase ATP-binding" evidence="19">
    <location>
        <begin position="26"/>
        <end position="194"/>
    </location>
</feature>
<keyword evidence="8 21" id="KW-0347">Helicase</keyword>